<accession>A0A934VF73</accession>
<dbReference type="PANTHER" id="PTHR43433">
    <property type="entry name" value="HYDROLASE, ALPHA/BETA FOLD FAMILY PROTEIN"/>
    <property type="match status" value="1"/>
</dbReference>
<organism evidence="2 3">
    <name type="scientific">Haloferula rosea</name>
    <dbReference type="NCBI Taxonomy" id="490093"/>
    <lineage>
        <taxon>Bacteria</taxon>
        <taxon>Pseudomonadati</taxon>
        <taxon>Verrucomicrobiota</taxon>
        <taxon>Verrucomicrobiia</taxon>
        <taxon>Verrucomicrobiales</taxon>
        <taxon>Verrucomicrobiaceae</taxon>
        <taxon>Haloferula</taxon>
    </lineage>
</organism>
<dbReference type="SUPFAM" id="SSF53474">
    <property type="entry name" value="alpha/beta-Hydrolases"/>
    <property type="match status" value="1"/>
</dbReference>
<protein>
    <submittedName>
        <fullName evidence="2">Alpha/beta hydrolase</fullName>
    </submittedName>
</protein>
<keyword evidence="2" id="KW-0378">Hydrolase</keyword>
<dbReference type="InterPro" id="IPR050471">
    <property type="entry name" value="AB_hydrolase"/>
</dbReference>
<sequence length="291" mass="32070">MNEEEHVQIADGRTISYAEYGDPKGRPVLFFHGWPSSRYQAAYLDPLALERGLRILAPDRPGIGGSTPVPDRHFEDWPADVAAFADALGIGRFAIFGISGGGPYTLATSATLGDRVIRAAVACGAPPLGEKDDRGHMHWAYKTLASSRRLRRAMLPALLPFSRWMVGRGATHAPMSWMLKSVPHRDREALFSQGGWDMVTRSYLEAIRNGPDSVLSEGELYLSGWNFDVSSIRVPIRFWHGKADANLPCHVAQRLAEKVPGAEGCWVEGEGHYSLAVFHSDEMLDWLGNTS</sequence>
<proteinExistence type="predicted"/>
<dbReference type="Proteomes" id="UP000658278">
    <property type="component" value="Unassembled WGS sequence"/>
</dbReference>
<evidence type="ECO:0000313" key="2">
    <source>
        <dbReference type="EMBL" id="MBK1826771.1"/>
    </source>
</evidence>
<dbReference type="Gene3D" id="3.40.50.1820">
    <property type="entry name" value="alpha/beta hydrolase"/>
    <property type="match status" value="1"/>
</dbReference>
<dbReference type="GO" id="GO:0016787">
    <property type="term" value="F:hydrolase activity"/>
    <property type="evidence" value="ECO:0007669"/>
    <property type="project" value="UniProtKB-KW"/>
</dbReference>
<gene>
    <name evidence="2" type="ORF">JIN81_07060</name>
</gene>
<name>A0A934VF73_9BACT</name>
<keyword evidence="3" id="KW-1185">Reference proteome</keyword>
<evidence type="ECO:0000313" key="3">
    <source>
        <dbReference type="Proteomes" id="UP000658278"/>
    </source>
</evidence>
<feature type="domain" description="AB hydrolase-1" evidence="1">
    <location>
        <begin position="27"/>
        <end position="136"/>
    </location>
</feature>
<dbReference type="Pfam" id="PF00561">
    <property type="entry name" value="Abhydrolase_1"/>
    <property type="match status" value="1"/>
</dbReference>
<reference evidence="2" key="1">
    <citation type="submission" date="2021-01" db="EMBL/GenBank/DDBJ databases">
        <title>Modified the classification status of verrucomicrobia.</title>
        <authorList>
            <person name="Feng X."/>
        </authorList>
    </citation>
    <scope>NUCLEOTIDE SEQUENCE</scope>
    <source>
        <strain evidence="2">KCTC 22201</strain>
    </source>
</reference>
<dbReference type="InterPro" id="IPR029058">
    <property type="entry name" value="AB_hydrolase_fold"/>
</dbReference>
<comment type="caution">
    <text evidence="2">The sequence shown here is derived from an EMBL/GenBank/DDBJ whole genome shotgun (WGS) entry which is preliminary data.</text>
</comment>
<dbReference type="PANTHER" id="PTHR43433:SF10">
    <property type="entry name" value="AB HYDROLASE-1 DOMAIN-CONTAINING PROTEIN"/>
    <property type="match status" value="1"/>
</dbReference>
<dbReference type="InterPro" id="IPR000073">
    <property type="entry name" value="AB_hydrolase_1"/>
</dbReference>
<dbReference type="RefSeq" id="WP_200278024.1">
    <property type="nucleotide sequence ID" value="NZ_JAENII010000004.1"/>
</dbReference>
<dbReference type="EMBL" id="JAENII010000004">
    <property type="protein sequence ID" value="MBK1826771.1"/>
    <property type="molecule type" value="Genomic_DNA"/>
</dbReference>
<dbReference type="AlphaFoldDB" id="A0A934VF73"/>
<evidence type="ECO:0000259" key="1">
    <source>
        <dbReference type="Pfam" id="PF00561"/>
    </source>
</evidence>